<dbReference type="InterPro" id="IPR006059">
    <property type="entry name" value="SBP"/>
</dbReference>
<dbReference type="GO" id="GO:0030976">
    <property type="term" value="F:thiamine pyrophosphate binding"/>
    <property type="evidence" value="ECO:0007669"/>
    <property type="project" value="TreeGrafter"/>
</dbReference>
<proteinExistence type="inferred from homology"/>
<keyword evidence="8" id="KW-1185">Reference proteome</keyword>
<keyword evidence="4 6" id="KW-0732">Signal</keyword>
<evidence type="ECO:0000313" key="8">
    <source>
        <dbReference type="Proteomes" id="UP000199125"/>
    </source>
</evidence>
<dbReference type="AlphaFoldDB" id="A0A1H6MPL0"/>
<name>A0A1H6MPL0_9RHOB</name>
<evidence type="ECO:0000256" key="6">
    <source>
        <dbReference type="SAM" id="SignalP"/>
    </source>
</evidence>
<dbReference type="SUPFAM" id="SSF53850">
    <property type="entry name" value="Periplasmic binding protein-like II"/>
    <property type="match status" value="1"/>
</dbReference>
<comment type="similarity">
    <text evidence="2">Belongs to the bacterial solute-binding protein 1 family.</text>
</comment>
<dbReference type="Pfam" id="PF13416">
    <property type="entry name" value="SBP_bac_8"/>
    <property type="match status" value="1"/>
</dbReference>
<evidence type="ECO:0000256" key="2">
    <source>
        <dbReference type="ARBA" id="ARBA00008520"/>
    </source>
</evidence>
<evidence type="ECO:0000256" key="1">
    <source>
        <dbReference type="ARBA" id="ARBA00004418"/>
    </source>
</evidence>
<dbReference type="STRING" id="65735.SAMN04488075_2177"/>
<gene>
    <name evidence="7" type="ORF">SAMN04488075_2177</name>
</gene>
<dbReference type="GO" id="GO:0030288">
    <property type="term" value="C:outer membrane-bounded periplasmic space"/>
    <property type="evidence" value="ECO:0007669"/>
    <property type="project" value="TreeGrafter"/>
</dbReference>
<evidence type="ECO:0000256" key="4">
    <source>
        <dbReference type="ARBA" id="ARBA00022729"/>
    </source>
</evidence>
<dbReference type="PANTHER" id="PTHR30006">
    <property type="entry name" value="THIAMINE-BINDING PERIPLASMIC PROTEIN-RELATED"/>
    <property type="match status" value="1"/>
</dbReference>
<keyword evidence="5" id="KW-0574">Periplasm</keyword>
<dbReference type="Proteomes" id="UP000199125">
    <property type="component" value="Unassembled WGS sequence"/>
</dbReference>
<keyword evidence="3" id="KW-0813">Transport</keyword>
<dbReference type="GO" id="GO:0015888">
    <property type="term" value="P:thiamine transport"/>
    <property type="evidence" value="ECO:0007669"/>
    <property type="project" value="TreeGrafter"/>
</dbReference>
<feature type="signal peptide" evidence="6">
    <location>
        <begin position="1"/>
        <end position="21"/>
    </location>
</feature>
<accession>A0A1H6MPL0</accession>
<dbReference type="PANTHER" id="PTHR30006:SF3">
    <property type="entry name" value="THIAMINE-BINDING PERIPLASMIC PROTEIN"/>
    <property type="match status" value="1"/>
</dbReference>
<dbReference type="GO" id="GO:0030975">
    <property type="term" value="F:thiamine binding"/>
    <property type="evidence" value="ECO:0007669"/>
    <property type="project" value="TreeGrafter"/>
</dbReference>
<dbReference type="Gene3D" id="3.40.190.10">
    <property type="entry name" value="Periplasmic binding protein-like II"/>
    <property type="match status" value="2"/>
</dbReference>
<protein>
    <submittedName>
        <fullName evidence="7">Putative spermidine/putrescine transport system substrate-binding protein</fullName>
    </submittedName>
</protein>
<evidence type="ECO:0000256" key="3">
    <source>
        <dbReference type="ARBA" id="ARBA00022448"/>
    </source>
</evidence>
<evidence type="ECO:0000256" key="5">
    <source>
        <dbReference type="ARBA" id="ARBA00022764"/>
    </source>
</evidence>
<organism evidence="7 8">
    <name type="scientific">Paracoccus alkenifer</name>
    <dbReference type="NCBI Taxonomy" id="65735"/>
    <lineage>
        <taxon>Bacteria</taxon>
        <taxon>Pseudomonadati</taxon>
        <taxon>Pseudomonadota</taxon>
        <taxon>Alphaproteobacteria</taxon>
        <taxon>Rhodobacterales</taxon>
        <taxon>Paracoccaceae</taxon>
        <taxon>Paracoccus</taxon>
    </lineage>
</organism>
<reference evidence="8" key="1">
    <citation type="submission" date="2016-10" db="EMBL/GenBank/DDBJ databases">
        <authorList>
            <person name="Varghese N."/>
            <person name="Submissions S."/>
        </authorList>
    </citation>
    <scope>NUCLEOTIDE SEQUENCE [LARGE SCALE GENOMIC DNA]</scope>
    <source>
        <strain evidence="8">DSM 11593</strain>
    </source>
</reference>
<evidence type="ECO:0000313" key="7">
    <source>
        <dbReference type="EMBL" id="SEH99641.1"/>
    </source>
</evidence>
<sequence length="352" mass="38663">MKYPMILASVALGLAAGSAAARDLVVVGWGGAHSAAMEKAFNQPFTADRDITIQMESYTGGLAQVMAQVESNNIQWHVLEANPPEAAIGCDNDLLEPFPLETLPPGLDGTPAAEDFYPGTLHECGVGSAIYSWLLAYDPKFFPDAEPTSVTDLFDRDRFPVRRGFLKAARGTLELALISDGVAKDQIYEVLKTPEGVERALAVLDRVRDLSVWYDTSAQGTQLLADGEVAMTIGHNGRFHAAIEQENQPFKLAWGDQMWTTGMMIVPRGTPVLDLAFDYVRFAQSAESQAAFANLMPYAPARQSAMALVDPEMHPYLSTYEPNFATAVKHDTDFWTEYGDLVNEQFSNWLSR</sequence>
<dbReference type="RefSeq" id="WP_177172542.1">
    <property type="nucleotide sequence ID" value="NZ_FNXG01000003.1"/>
</dbReference>
<feature type="chain" id="PRO_5011760105" evidence="6">
    <location>
        <begin position="22"/>
        <end position="352"/>
    </location>
</feature>
<dbReference type="EMBL" id="FNXG01000003">
    <property type="protein sequence ID" value="SEH99641.1"/>
    <property type="molecule type" value="Genomic_DNA"/>
</dbReference>
<comment type="subcellular location">
    <subcellularLocation>
        <location evidence="1">Periplasm</location>
    </subcellularLocation>
</comment>